<dbReference type="OrthoDB" id="5841977at2759"/>
<dbReference type="InterPro" id="IPR036305">
    <property type="entry name" value="RGS_sf"/>
</dbReference>
<accession>A0A3P7ICM2</accession>
<dbReference type="PANTHER" id="PTHR13155">
    <property type="entry name" value="A-KINASE ANCHOR PROTEINS"/>
    <property type="match status" value="1"/>
</dbReference>
<name>A0A3P7ICM2_STRVU</name>
<protein>
    <recommendedName>
        <fullName evidence="1">RGS domain-containing protein</fullName>
    </recommendedName>
</protein>
<dbReference type="PANTHER" id="PTHR13155:SF1">
    <property type="entry name" value="A-KINASE ANCHOR PROTEIN 10, MITOCHONDRIAL"/>
    <property type="match status" value="1"/>
</dbReference>
<dbReference type="InterPro" id="IPR016137">
    <property type="entry name" value="RGS"/>
</dbReference>
<sequence>MDVHHAVLSDGNVCVQNSRVLAHDIEHLLEDPSAMAFFIHFLESCDKLNLIKFWIHVNGFKASFEQGLSDCSQKVEMSLALLDARNIYDRYIDKESSTSLSFPRAISQRVLDRISEERIGSDIFDEAKDFVSNLFGKRYFKDFKDSIYYKKHLLQVFSRGCSLDDILLVPALLNAFLEFIDDQQDRNCIEFLLACNTFESNYDTLSDEELLEDAVCIYEKYAPSRNTHILFARLELTIQQVLLHASSIISSS</sequence>
<keyword evidence="3" id="KW-1185">Reference proteome</keyword>
<feature type="domain" description="RGS" evidence="1">
    <location>
        <begin position="162"/>
        <end position="221"/>
    </location>
</feature>
<organism evidence="2 3">
    <name type="scientific">Strongylus vulgaris</name>
    <name type="common">Blood worm</name>
    <dbReference type="NCBI Taxonomy" id="40348"/>
    <lineage>
        <taxon>Eukaryota</taxon>
        <taxon>Metazoa</taxon>
        <taxon>Ecdysozoa</taxon>
        <taxon>Nematoda</taxon>
        <taxon>Chromadorea</taxon>
        <taxon>Rhabditida</taxon>
        <taxon>Rhabditina</taxon>
        <taxon>Rhabditomorpha</taxon>
        <taxon>Strongyloidea</taxon>
        <taxon>Strongylidae</taxon>
        <taxon>Strongylus</taxon>
    </lineage>
</organism>
<dbReference type="SUPFAM" id="SSF48097">
    <property type="entry name" value="Regulator of G-protein signaling, RGS"/>
    <property type="match status" value="2"/>
</dbReference>
<dbReference type="InterPro" id="IPR052246">
    <property type="entry name" value="Cell_Polariz_PKAAnc"/>
</dbReference>
<dbReference type="GO" id="GO:0008104">
    <property type="term" value="P:intracellular protein localization"/>
    <property type="evidence" value="ECO:0007669"/>
    <property type="project" value="TreeGrafter"/>
</dbReference>
<evidence type="ECO:0000313" key="3">
    <source>
        <dbReference type="Proteomes" id="UP000270094"/>
    </source>
</evidence>
<gene>
    <name evidence="2" type="ORF">SVUK_LOCUS2274</name>
</gene>
<proteinExistence type="predicted"/>
<dbReference type="AlphaFoldDB" id="A0A3P7ICM2"/>
<dbReference type="Pfam" id="PF00615">
    <property type="entry name" value="RGS"/>
    <property type="match status" value="2"/>
</dbReference>
<dbReference type="CDD" id="cd07440">
    <property type="entry name" value="RGS"/>
    <property type="match status" value="1"/>
</dbReference>
<evidence type="ECO:0000259" key="1">
    <source>
        <dbReference type="PROSITE" id="PS50132"/>
    </source>
</evidence>
<reference evidence="2 3" key="1">
    <citation type="submission" date="2018-11" db="EMBL/GenBank/DDBJ databases">
        <authorList>
            <consortium name="Pathogen Informatics"/>
        </authorList>
    </citation>
    <scope>NUCLEOTIDE SEQUENCE [LARGE SCALE GENOMIC DNA]</scope>
</reference>
<dbReference type="GO" id="GO:0005739">
    <property type="term" value="C:mitochondrion"/>
    <property type="evidence" value="ECO:0007669"/>
    <property type="project" value="TreeGrafter"/>
</dbReference>
<dbReference type="InterPro" id="IPR044926">
    <property type="entry name" value="RGS_subdomain_2"/>
</dbReference>
<dbReference type="EMBL" id="UYYB01005050">
    <property type="protein sequence ID" value="VDM67276.1"/>
    <property type="molecule type" value="Genomic_DNA"/>
</dbReference>
<dbReference type="SMART" id="SM00315">
    <property type="entry name" value="RGS"/>
    <property type="match status" value="1"/>
</dbReference>
<dbReference type="PROSITE" id="PS50132">
    <property type="entry name" value="RGS"/>
    <property type="match status" value="2"/>
</dbReference>
<dbReference type="Gene3D" id="1.10.167.10">
    <property type="entry name" value="Regulator of G-protein Signalling 4, domain 2"/>
    <property type="match status" value="2"/>
</dbReference>
<feature type="domain" description="RGS" evidence="1">
    <location>
        <begin position="24"/>
        <end position="153"/>
    </location>
</feature>
<dbReference type="Proteomes" id="UP000270094">
    <property type="component" value="Unassembled WGS sequence"/>
</dbReference>
<dbReference type="GO" id="GO:0005886">
    <property type="term" value="C:plasma membrane"/>
    <property type="evidence" value="ECO:0007669"/>
    <property type="project" value="TreeGrafter"/>
</dbReference>
<evidence type="ECO:0000313" key="2">
    <source>
        <dbReference type="EMBL" id="VDM67276.1"/>
    </source>
</evidence>